<dbReference type="Pfam" id="PF00295">
    <property type="entry name" value="Glyco_hydro_28"/>
    <property type="match status" value="1"/>
</dbReference>
<dbReference type="InterPro" id="IPR013783">
    <property type="entry name" value="Ig-like_fold"/>
</dbReference>
<evidence type="ECO:0000256" key="2">
    <source>
        <dbReference type="ARBA" id="ARBA00022801"/>
    </source>
</evidence>
<dbReference type="Pfam" id="PF12708">
    <property type="entry name" value="Pect-lyase_RHGA_epim"/>
    <property type="match status" value="1"/>
</dbReference>
<dbReference type="InterPro" id="IPR036116">
    <property type="entry name" value="FN3_sf"/>
</dbReference>
<evidence type="ECO:0000259" key="5">
    <source>
        <dbReference type="PROSITE" id="PS50853"/>
    </source>
</evidence>
<dbReference type="PANTHER" id="PTHR31339:SF9">
    <property type="entry name" value="PLASMIN AND FIBRONECTIN-BINDING PROTEIN A"/>
    <property type="match status" value="1"/>
</dbReference>
<dbReference type="CDD" id="cd00063">
    <property type="entry name" value="FN3"/>
    <property type="match status" value="1"/>
</dbReference>
<dbReference type="InterPro" id="IPR051801">
    <property type="entry name" value="GH28_Enzymes"/>
</dbReference>
<protein>
    <submittedName>
        <fullName evidence="6">Glycoside hydrolase family 28 protein</fullName>
    </submittedName>
</protein>
<dbReference type="GO" id="GO:0004650">
    <property type="term" value="F:polygalacturonase activity"/>
    <property type="evidence" value="ECO:0007669"/>
    <property type="project" value="InterPro"/>
</dbReference>
<dbReference type="Gene3D" id="2.60.40.10">
    <property type="entry name" value="Immunoglobulins"/>
    <property type="match status" value="2"/>
</dbReference>
<keyword evidence="7" id="KW-1185">Reference proteome</keyword>
<organism evidence="6 7">
    <name type="scientific">Pedobacter hiemivivus</name>
    <dbReference type="NCBI Taxonomy" id="2530454"/>
    <lineage>
        <taxon>Bacteria</taxon>
        <taxon>Pseudomonadati</taxon>
        <taxon>Bacteroidota</taxon>
        <taxon>Sphingobacteriia</taxon>
        <taxon>Sphingobacteriales</taxon>
        <taxon>Sphingobacteriaceae</taxon>
        <taxon>Pedobacter</taxon>
    </lineage>
</organism>
<dbReference type="InterPro" id="IPR024535">
    <property type="entry name" value="RHGA/B-epi-like_pectate_lyase"/>
</dbReference>
<dbReference type="GO" id="GO:0005975">
    <property type="term" value="P:carbohydrate metabolic process"/>
    <property type="evidence" value="ECO:0007669"/>
    <property type="project" value="InterPro"/>
</dbReference>
<dbReference type="Pfam" id="PF00041">
    <property type="entry name" value="fn3"/>
    <property type="match status" value="1"/>
</dbReference>
<accession>A0A4R0MPC9</accession>
<gene>
    <name evidence="6" type="ORF">EZ444_21730</name>
</gene>
<proteinExistence type="inferred from homology"/>
<dbReference type="SUPFAM" id="SSF51126">
    <property type="entry name" value="Pectin lyase-like"/>
    <property type="match status" value="1"/>
</dbReference>
<dbReference type="PROSITE" id="PS50853">
    <property type="entry name" value="FN3"/>
    <property type="match status" value="1"/>
</dbReference>
<dbReference type="InterPro" id="IPR011050">
    <property type="entry name" value="Pectin_lyase_fold/virulence"/>
</dbReference>
<dbReference type="InterPro" id="IPR000743">
    <property type="entry name" value="Glyco_hydro_28"/>
</dbReference>
<evidence type="ECO:0000256" key="4">
    <source>
        <dbReference type="RuleBase" id="RU361169"/>
    </source>
</evidence>
<dbReference type="Gene3D" id="2.160.20.10">
    <property type="entry name" value="Single-stranded right-handed beta-helix, Pectin lyase-like"/>
    <property type="match status" value="1"/>
</dbReference>
<dbReference type="AlphaFoldDB" id="A0A4R0MPC9"/>
<name>A0A4R0MPC9_9SPHI</name>
<dbReference type="InterPro" id="IPR003961">
    <property type="entry name" value="FN3_dom"/>
</dbReference>
<dbReference type="SMART" id="SM00060">
    <property type="entry name" value="FN3"/>
    <property type="match status" value="1"/>
</dbReference>
<reference evidence="6 7" key="1">
    <citation type="submission" date="2019-02" db="EMBL/GenBank/DDBJ databases">
        <title>Pedobacter sp. RP-3-8 sp. nov., isolated from Arctic soil.</title>
        <authorList>
            <person name="Dahal R.H."/>
        </authorList>
    </citation>
    <scope>NUCLEOTIDE SEQUENCE [LARGE SCALE GENOMIC DNA]</scope>
    <source>
        <strain evidence="6 7">RP-3-8</strain>
    </source>
</reference>
<comment type="caution">
    <text evidence="6">The sequence shown here is derived from an EMBL/GenBank/DDBJ whole genome shotgun (WGS) entry which is preliminary data.</text>
</comment>
<dbReference type="PANTHER" id="PTHR31339">
    <property type="entry name" value="PECTIN LYASE-RELATED"/>
    <property type="match status" value="1"/>
</dbReference>
<dbReference type="SUPFAM" id="SSF49265">
    <property type="entry name" value="Fibronectin type III"/>
    <property type="match status" value="1"/>
</dbReference>
<dbReference type="InterPro" id="IPR012334">
    <property type="entry name" value="Pectin_lyas_fold"/>
</dbReference>
<dbReference type="Proteomes" id="UP000291117">
    <property type="component" value="Unassembled WGS sequence"/>
</dbReference>
<dbReference type="RefSeq" id="WP_131611287.1">
    <property type="nucleotide sequence ID" value="NZ_SJSM01000020.1"/>
</dbReference>
<dbReference type="EMBL" id="SJSM01000020">
    <property type="protein sequence ID" value="TCC88473.1"/>
    <property type="molecule type" value="Genomic_DNA"/>
</dbReference>
<comment type="similarity">
    <text evidence="1 4">Belongs to the glycosyl hydrolase 28 family.</text>
</comment>
<evidence type="ECO:0000313" key="6">
    <source>
        <dbReference type="EMBL" id="TCC88473.1"/>
    </source>
</evidence>
<feature type="domain" description="Fibronectin type-III" evidence="5">
    <location>
        <begin position="29"/>
        <end position="116"/>
    </location>
</feature>
<keyword evidence="3 4" id="KW-0326">Glycosidase</keyword>
<evidence type="ECO:0000313" key="7">
    <source>
        <dbReference type="Proteomes" id="UP000291117"/>
    </source>
</evidence>
<dbReference type="OrthoDB" id="9795222at2"/>
<evidence type="ECO:0000256" key="3">
    <source>
        <dbReference type="ARBA" id="ARBA00023295"/>
    </source>
</evidence>
<keyword evidence="2 4" id="KW-0378">Hydrolase</keyword>
<evidence type="ECO:0000256" key="1">
    <source>
        <dbReference type="ARBA" id="ARBA00008834"/>
    </source>
</evidence>
<sequence length="514" mass="56475">MKFNKRSFLILITLLVYNISIRAAVPVESPRNLISPPNSSTPTSVTLLWDKPLNYNRIQKYEVYLNGKKIAQSLKTNYTARGLKPNTKYRFSISSVDENGTSSKTTNELTINTRQISKVYNILDYGARADDTDLDTKAVQKAIDACNVGGTVLVPKGKYVIGAIFLKSNMTLLIDKGGELKASTALNDYLPMVKNRFEGWELDTYASLINAGKLDRNPVYNIENIAIRGEGKITGGSSKLGDAMIEAKGIRSRGRLICIMNAKNVNVQGLTLQDSHCWTLHYIYSNNVTCHDLDIKSTARNGDGIDPDSSTDSYIFNSTFSTADDCIAIKSGKNPEGNIVARPTVNVHISDCKFVKGFGLAIGSEMSGGVKNVSIRDCEVGNLKEGIQIKSRKDRGGYVENVYVSDCDLLRIKIETTVAYNSDGDAAPALPHFRNLVFSNMNMSKAKANGTPISVDGFADIKHYTSNVTFKNVVLPLNAAVALNYCKDIKFENVLTVDHKAPVYKITNSENIQK</sequence>